<protein>
    <submittedName>
        <fullName evidence="2">Uncharacterized protein</fullName>
    </submittedName>
</protein>
<feature type="region of interest" description="Disordered" evidence="1">
    <location>
        <begin position="49"/>
        <end position="80"/>
    </location>
</feature>
<dbReference type="EMBL" id="CP009571">
    <property type="protein sequence ID" value="AIT07450.1"/>
    <property type="molecule type" value="Genomic_DNA"/>
</dbReference>
<reference evidence="2 3" key="1">
    <citation type="submission" date="2014-09" db="EMBL/GenBank/DDBJ databases">
        <title>Using Illumina technology Improving SMRT sequencing Genome Assembly by RASTools.</title>
        <authorList>
            <person name="Zhou Y."/>
            <person name="Ma T."/>
            <person name="Liu T."/>
        </authorList>
    </citation>
    <scope>NUCLEOTIDE SEQUENCE [LARGE SCALE GENOMIC DNA]</scope>
    <source>
        <strain evidence="2 3">ATCC 55669</strain>
    </source>
</reference>
<gene>
    <name evidence="2" type="ORF">MC45_14925</name>
</gene>
<sequence>MSSDATFFRKQADQERSNASEANLDNVRDRCERAARSWEAMAARAERTEAMRDQRAAATRAASTLAASEDAESDPVHSEA</sequence>
<feature type="region of interest" description="Disordered" evidence="1">
    <location>
        <begin position="1"/>
        <end position="24"/>
    </location>
</feature>
<evidence type="ECO:0000313" key="2">
    <source>
        <dbReference type="EMBL" id="AIT07450.1"/>
    </source>
</evidence>
<dbReference type="STRING" id="1549858.MC45_14925"/>
<name>A0A097EIQ8_9SPHN</name>
<dbReference type="Proteomes" id="UP000033200">
    <property type="component" value="Chromosome"/>
</dbReference>
<evidence type="ECO:0000313" key="3">
    <source>
        <dbReference type="Proteomes" id="UP000033200"/>
    </source>
</evidence>
<evidence type="ECO:0000256" key="1">
    <source>
        <dbReference type="SAM" id="MobiDB-lite"/>
    </source>
</evidence>
<dbReference type="HOGENOM" id="CLU_2587958_0_0_5"/>
<proteinExistence type="predicted"/>
<keyword evidence="3" id="KW-1185">Reference proteome</keyword>
<organism evidence="2 3">
    <name type="scientific">Sphingomonas taxi</name>
    <dbReference type="NCBI Taxonomy" id="1549858"/>
    <lineage>
        <taxon>Bacteria</taxon>
        <taxon>Pseudomonadati</taxon>
        <taxon>Pseudomonadota</taxon>
        <taxon>Alphaproteobacteria</taxon>
        <taxon>Sphingomonadales</taxon>
        <taxon>Sphingomonadaceae</taxon>
        <taxon>Sphingomonas</taxon>
    </lineage>
</organism>
<feature type="compositionally biased region" description="Low complexity" evidence="1">
    <location>
        <begin position="56"/>
        <end position="68"/>
    </location>
</feature>
<accession>A0A097EIQ8</accession>
<dbReference type="KEGG" id="stax:MC45_14925"/>
<dbReference type="AlphaFoldDB" id="A0A097EIQ8"/>
<dbReference type="RefSeq" id="WP_038664807.1">
    <property type="nucleotide sequence ID" value="NZ_CP009571.1"/>
</dbReference>
<dbReference type="eggNOG" id="ENOG5031C9X">
    <property type="taxonomic scope" value="Bacteria"/>
</dbReference>